<name>A0AAU9CSC4_9LACO</name>
<reference evidence="1 2" key="1">
    <citation type="journal article" date="2023" name="Microbiol. Spectr.">
        <title>Symbiosis of Carpenter Bees with Uncharacterized Lactic Acid Bacteria Showing NAD Auxotrophy.</title>
        <authorList>
            <person name="Kawasaki S."/>
            <person name="Ozawa K."/>
            <person name="Mori T."/>
            <person name="Yamamoto A."/>
            <person name="Ito M."/>
            <person name="Ohkuma M."/>
            <person name="Sakamoto M."/>
            <person name="Matsutani M."/>
        </authorList>
    </citation>
    <scope>NUCLEOTIDE SEQUENCE [LARGE SCALE GENOMIC DNA]</scope>
    <source>
        <strain evidence="1 2">KimC2</strain>
    </source>
</reference>
<evidence type="ECO:0000313" key="2">
    <source>
        <dbReference type="Proteomes" id="UP001321804"/>
    </source>
</evidence>
<organism evidence="1 2">
    <name type="scientific">Xylocopilactobacillus apis</name>
    <dbReference type="NCBI Taxonomy" id="2932183"/>
    <lineage>
        <taxon>Bacteria</taxon>
        <taxon>Bacillati</taxon>
        <taxon>Bacillota</taxon>
        <taxon>Bacilli</taxon>
        <taxon>Lactobacillales</taxon>
        <taxon>Lactobacillaceae</taxon>
        <taxon>Xylocopilactobacillus</taxon>
    </lineage>
</organism>
<dbReference type="Pfam" id="PF05119">
    <property type="entry name" value="Terminase_4"/>
    <property type="match status" value="1"/>
</dbReference>
<protein>
    <submittedName>
        <fullName evidence="1">Phage terminase small subunit</fullName>
    </submittedName>
</protein>
<sequence length="137" mass="15147">MGQLPETAPKYFGATARATWKKIVPFLNENSDVLEVDSNVVELFCTQYENFRNAYANVKKNGTILELKSIKQSSKGDQLGTEVSYKRNPATQIMNDASSQMLKIAGSFGLTPKARKEMLLNIDSGVEDEADLSAFMS</sequence>
<gene>
    <name evidence="1" type="ORF">KIMC2_14490</name>
</gene>
<keyword evidence="2" id="KW-1185">Reference proteome</keyword>
<dbReference type="InterPro" id="IPR006448">
    <property type="entry name" value="Phage_term_ssu_P27"/>
</dbReference>
<dbReference type="AlphaFoldDB" id="A0AAU9CSC4"/>
<dbReference type="NCBIfam" id="TIGR01558">
    <property type="entry name" value="sm_term_P27"/>
    <property type="match status" value="1"/>
</dbReference>
<dbReference type="EMBL" id="AP026801">
    <property type="protein sequence ID" value="BDR56887.1"/>
    <property type="molecule type" value="Genomic_DNA"/>
</dbReference>
<accession>A0AAU9CSC4</accession>
<dbReference type="KEGG" id="xak:KIMC2_14490"/>
<proteinExistence type="predicted"/>
<evidence type="ECO:0000313" key="1">
    <source>
        <dbReference type="EMBL" id="BDR56887.1"/>
    </source>
</evidence>
<dbReference type="Proteomes" id="UP001321804">
    <property type="component" value="Chromosome"/>
</dbReference>
<dbReference type="RefSeq" id="WP_317695467.1">
    <property type="nucleotide sequence ID" value="NZ_AP026801.1"/>
</dbReference>